<gene>
    <name evidence="1" type="ORF">BT96DRAFT_768914</name>
</gene>
<dbReference type="OrthoDB" id="3221235at2759"/>
<proteinExistence type="predicted"/>
<dbReference type="Proteomes" id="UP000799118">
    <property type="component" value="Unassembled WGS sequence"/>
</dbReference>
<name>A0A6A4GGH6_9AGAR</name>
<evidence type="ECO:0000313" key="2">
    <source>
        <dbReference type="Proteomes" id="UP000799118"/>
    </source>
</evidence>
<dbReference type="EMBL" id="ML770154">
    <property type="protein sequence ID" value="KAE9384395.1"/>
    <property type="molecule type" value="Genomic_DNA"/>
</dbReference>
<reference evidence="1" key="1">
    <citation type="journal article" date="2019" name="Environ. Microbiol.">
        <title>Fungal ecological strategies reflected in gene transcription - a case study of two litter decomposers.</title>
        <authorList>
            <person name="Barbi F."/>
            <person name="Kohler A."/>
            <person name="Barry K."/>
            <person name="Baskaran P."/>
            <person name="Daum C."/>
            <person name="Fauchery L."/>
            <person name="Ihrmark K."/>
            <person name="Kuo A."/>
            <person name="LaButti K."/>
            <person name="Lipzen A."/>
            <person name="Morin E."/>
            <person name="Grigoriev I.V."/>
            <person name="Henrissat B."/>
            <person name="Lindahl B."/>
            <person name="Martin F."/>
        </authorList>
    </citation>
    <scope>NUCLEOTIDE SEQUENCE</scope>
    <source>
        <strain evidence="1">JB14</strain>
    </source>
</reference>
<feature type="non-terminal residue" evidence="1">
    <location>
        <position position="161"/>
    </location>
</feature>
<feature type="non-terminal residue" evidence="1">
    <location>
        <position position="1"/>
    </location>
</feature>
<sequence length="161" mass="18321">QSPFASVLHTNYAPSMEELIHLKALLTEPKLQLAELESEVDRVQNLLDNLSHKKEIVQKYVDAHRALISPMRRLPAETLSEIFVQCLPEERYAVRDLTQAPLLLTTISRDWRQTAINTPALWQSLHIYIPSEMSSRAVKRRALGSALWLERSGSLPISISL</sequence>
<evidence type="ECO:0000313" key="1">
    <source>
        <dbReference type="EMBL" id="KAE9384395.1"/>
    </source>
</evidence>
<dbReference type="AlphaFoldDB" id="A0A6A4GGH6"/>
<protein>
    <submittedName>
        <fullName evidence="1">Uncharacterized protein</fullName>
    </submittedName>
</protein>
<organism evidence="1 2">
    <name type="scientific">Gymnopus androsaceus JB14</name>
    <dbReference type="NCBI Taxonomy" id="1447944"/>
    <lineage>
        <taxon>Eukaryota</taxon>
        <taxon>Fungi</taxon>
        <taxon>Dikarya</taxon>
        <taxon>Basidiomycota</taxon>
        <taxon>Agaricomycotina</taxon>
        <taxon>Agaricomycetes</taxon>
        <taxon>Agaricomycetidae</taxon>
        <taxon>Agaricales</taxon>
        <taxon>Marasmiineae</taxon>
        <taxon>Omphalotaceae</taxon>
        <taxon>Gymnopus</taxon>
    </lineage>
</organism>
<accession>A0A6A4GGH6</accession>
<keyword evidence="2" id="KW-1185">Reference proteome</keyword>